<name>A0A164QX57_9CRUS</name>
<dbReference type="Proteomes" id="UP000076858">
    <property type="component" value="Unassembled WGS sequence"/>
</dbReference>
<accession>A0A164QX57</accession>
<evidence type="ECO:0000313" key="2">
    <source>
        <dbReference type="Proteomes" id="UP000076858"/>
    </source>
</evidence>
<keyword evidence="2" id="KW-1185">Reference proteome</keyword>
<proteinExistence type="predicted"/>
<comment type="caution">
    <text evidence="1">The sequence shown here is derived from an EMBL/GenBank/DDBJ whole genome shotgun (WGS) entry which is preliminary data.</text>
</comment>
<reference evidence="1 2" key="1">
    <citation type="submission" date="2016-03" db="EMBL/GenBank/DDBJ databases">
        <title>EvidentialGene: Evidence-directed Construction of Genes on Genomes.</title>
        <authorList>
            <person name="Gilbert D.G."/>
            <person name="Choi J.-H."/>
            <person name="Mockaitis K."/>
            <person name="Colbourne J."/>
            <person name="Pfrender M."/>
        </authorList>
    </citation>
    <scope>NUCLEOTIDE SEQUENCE [LARGE SCALE GENOMIC DNA]</scope>
    <source>
        <strain evidence="1 2">Xinb3</strain>
        <tissue evidence="1">Complete organism</tissue>
    </source>
</reference>
<sequence>MLYIYPPPPLWILEVERKSERLNCMSNVFWMNFGCTKQTEIRLI</sequence>
<protein>
    <submittedName>
        <fullName evidence="1">Uncharacterized protein</fullName>
    </submittedName>
</protein>
<organism evidence="1 2">
    <name type="scientific">Daphnia magna</name>
    <dbReference type="NCBI Taxonomy" id="35525"/>
    <lineage>
        <taxon>Eukaryota</taxon>
        <taxon>Metazoa</taxon>
        <taxon>Ecdysozoa</taxon>
        <taxon>Arthropoda</taxon>
        <taxon>Crustacea</taxon>
        <taxon>Branchiopoda</taxon>
        <taxon>Diplostraca</taxon>
        <taxon>Cladocera</taxon>
        <taxon>Anomopoda</taxon>
        <taxon>Daphniidae</taxon>
        <taxon>Daphnia</taxon>
    </lineage>
</organism>
<gene>
    <name evidence="1" type="ORF">APZ42_027984</name>
</gene>
<evidence type="ECO:0000313" key="1">
    <source>
        <dbReference type="EMBL" id="KZS08138.1"/>
    </source>
</evidence>
<dbReference type="EMBL" id="LRGB01002321">
    <property type="protein sequence ID" value="KZS08138.1"/>
    <property type="molecule type" value="Genomic_DNA"/>
</dbReference>
<dbReference type="AlphaFoldDB" id="A0A164QX57"/>